<dbReference type="Gene3D" id="1.10.8.10">
    <property type="entry name" value="DNA helicase RuvA subunit, C-terminal domain"/>
    <property type="match status" value="1"/>
</dbReference>
<dbReference type="PANTHER" id="PTHR47806:SF1">
    <property type="entry name" value="RIBOSOMAL PROTEIN UL3 GLUTAMINE METHYLTRANSFERASE"/>
    <property type="match status" value="1"/>
</dbReference>
<organism evidence="6 7">
    <name type="scientific">Acidihalobacter aeolianus</name>
    <dbReference type="NCBI Taxonomy" id="2792603"/>
    <lineage>
        <taxon>Bacteria</taxon>
        <taxon>Pseudomonadati</taxon>
        <taxon>Pseudomonadota</taxon>
        <taxon>Gammaproteobacteria</taxon>
        <taxon>Chromatiales</taxon>
        <taxon>Ectothiorhodospiraceae</taxon>
        <taxon>Acidihalobacter</taxon>
    </lineage>
</organism>
<evidence type="ECO:0000259" key="5">
    <source>
        <dbReference type="Pfam" id="PF05175"/>
    </source>
</evidence>
<dbReference type="InterPro" id="IPR017127">
    <property type="entry name" value="Ribosome_uL3_MTase"/>
</dbReference>
<comment type="function">
    <text evidence="4">Methylates ribosomal protein uL3 on a specific glutamine residue.</text>
</comment>
<feature type="domain" description="Methyltransferase small" evidence="5">
    <location>
        <begin position="132"/>
        <end position="214"/>
    </location>
</feature>
<evidence type="ECO:0000256" key="3">
    <source>
        <dbReference type="ARBA" id="ARBA00022691"/>
    </source>
</evidence>
<dbReference type="PIRSF" id="PIRSF037167">
    <property type="entry name" value="Mtase_YfcB_prd"/>
    <property type="match status" value="1"/>
</dbReference>
<dbReference type="EMBL" id="CP017448">
    <property type="protein sequence ID" value="AOV17225.1"/>
    <property type="molecule type" value="Genomic_DNA"/>
</dbReference>
<dbReference type="HAMAP" id="MF_02125">
    <property type="entry name" value="L3_methyltr_PrmB"/>
    <property type="match status" value="1"/>
</dbReference>
<dbReference type="Pfam" id="PF05175">
    <property type="entry name" value="MTS"/>
    <property type="match status" value="1"/>
</dbReference>
<dbReference type="SUPFAM" id="SSF53335">
    <property type="entry name" value="S-adenosyl-L-methionine-dependent methyltransferases"/>
    <property type="match status" value="1"/>
</dbReference>
<dbReference type="GO" id="GO:0032259">
    <property type="term" value="P:methylation"/>
    <property type="evidence" value="ECO:0007669"/>
    <property type="project" value="UniProtKB-KW"/>
</dbReference>
<dbReference type="InterPro" id="IPR004556">
    <property type="entry name" value="HemK-like"/>
</dbReference>
<keyword evidence="3 4" id="KW-0949">S-adenosyl-L-methionine</keyword>
<keyword evidence="7" id="KW-1185">Reference proteome</keyword>
<evidence type="ECO:0000256" key="1">
    <source>
        <dbReference type="ARBA" id="ARBA00022603"/>
    </source>
</evidence>
<dbReference type="AlphaFoldDB" id="A0A1D8K8D2"/>
<proteinExistence type="inferred from homology"/>
<keyword evidence="2 4" id="KW-0808">Transferase</keyword>
<name>A0A1D8K8D2_9GAMM</name>
<evidence type="ECO:0000313" key="6">
    <source>
        <dbReference type="EMBL" id="AOV17225.1"/>
    </source>
</evidence>
<protein>
    <recommendedName>
        <fullName evidence="4">Ribosomal protein uL3 glutamine methyltransferase</fullName>
        <shortName evidence="4">uL3 MTase</shortName>
        <ecNumber evidence="4">2.1.1.298</ecNumber>
    </recommendedName>
    <alternativeName>
        <fullName evidence="4">N5-glutamine methyltransferase PrmB</fullName>
    </alternativeName>
</protein>
<evidence type="ECO:0000313" key="7">
    <source>
        <dbReference type="Proteomes" id="UP000095342"/>
    </source>
</evidence>
<dbReference type="NCBIfam" id="TIGR03533">
    <property type="entry name" value="L3_gln_methyl"/>
    <property type="match status" value="1"/>
</dbReference>
<dbReference type="PROSITE" id="PS00092">
    <property type="entry name" value="N6_MTASE"/>
    <property type="match status" value="1"/>
</dbReference>
<sequence>MEINETAIGELTTLRDLMRWAASRFAEAGIACGHGMANELDEAVYLVLHALYLPPDLDPAWFDARLTAAERTEALTLIARRIDERRPAAYLTHEAWFCGLPFYVDERVLVPRSPIAELIEAAFEPWIDPARVTRVLDVGTGSGCIGIACAYAFPGIEVDLVDISPEALEVAQINVERHDLKDRVHTVLSDGLSAIGDETYDIIVSNPPYVDAEDMSGLAPEFRCEPELGLAAGEEGLDVVVPLVEQAVAHLNPGGILVVEVGNSAAALERRLDGWPLTWVEFERGGGGVFLLTREQIETAMGHA</sequence>
<evidence type="ECO:0000256" key="2">
    <source>
        <dbReference type="ARBA" id="ARBA00022679"/>
    </source>
</evidence>
<dbReference type="Proteomes" id="UP000095342">
    <property type="component" value="Chromosome"/>
</dbReference>
<dbReference type="GO" id="GO:0036009">
    <property type="term" value="F:protein-glutamine N-methyltransferase activity"/>
    <property type="evidence" value="ECO:0007669"/>
    <property type="project" value="UniProtKB-UniRule"/>
</dbReference>
<dbReference type="CDD" id="cd02440">
    <property type="entry name" value="AdoMet_MTases"/>
    <property type="match status" value="1"/>
</dbReference>
<accession>A0A1D8K8D2</accession>
<dbReference type="GO" id="GO:0003676">
    <property type="term" value="F:nucleic acid binding"/>
    <property type="evidence" value="ECO:0007669"/>
    <property type="project" value="InterPro"/>
</dbReference>
<dbReference type="EC" id="2.1.1.298" evidence="4"/>
<dbReference type="InterPro" id="IPR002052">
    <property type="entry name" value="DNA_methylase_N6_adenine_CS"/>
</dbReference>
<keyword evidence="6" id="KW-0687">Ribonucleoprotein</keyword>
<reference evidence="6 7" key="1">
    <citation type="submission" date="2016-09" db="EMBL/GenBank/DDBJ databases">
        <title>Acidihalobacter prosperus V6 (DSM14174).</title>
        <authorList>
            <person name="Khaleque H.N."/>
            <person name="Ramsay J.P."/>
            <person name="Murphy R.J.T."/>
            <person name="Kaksonen A.H."/>
            <person name="Boxall N.J."/>
            <person name="Watkin E.L.J."/>
        </authorList>
    </citation>
    <scope>NUCLEOTIDE SEQUENCE [LARGE SCALE GENOMIC DNA]</scope>
    <source>
        <strain evidence="6 7">V6</strain>
    </source>
</reference>
<dbReference type="PANTHER" id="PTHR47806">
    <property type="entry name" value="50S RIBOSOMAL PROTEIN L3 GLUTAMINE METHYLTRANSFERASE"/>
    <property type="match status" value="1"/>
</dbReference>
<comment type="similarity">
    <text evidence="4">Belongs to the protein N5-glutamine methyltransferase family. PrmB subfamily.</text>
</comment>
<keyword evidence="1 4" id="KW-0489">Methyltransferase</keyword>
<dbReference type="GO" id="GO:0005840">
    <property type="term" value="C:ribosome"/>
    <property type="evidence" value="ECO:0007669"/>
    <property type="project" value="UniProtKB-KW"/>
</dbReference>
<dbReference type="GO" id="GO:0005829">
    <property type="term" value="C:cytosol"/>
    <property type="evidence" value="ECO:0007669"/>
    <property type="project" value="TreeGrafter"/>
</dbReference>
<gene>
    <name evidence="4" type="primary">prmB</name>
    <name evidence="6" type="ORF">BJI67_09255</name>
</gene>
<dbReference type="KEGG" id="aaeo:BJI67_09255"/>
<dbReference type="InterPro" id="IPR007848">
    <property type="entry name" value="Small_mtfrase_dom"/>
</dbReference>
<dbReference type="InterPro" id="IPR029063">
    <property type="entry name" value="SAM-dependent_MTases_sf"/>
</dbReference>
<evidence type="ECO:0000256" key="4">
    <source>
        <dbReference type="HAMAP-Rule" id="MF_02125"/>
    </source>
</evidence>
<dbReference type="NCBIfam" id="TIGR00536">
    <property type="entry name" value="hemK_fam"/>
    <property type="match status" value="1"/>
</dbReference>
<dbReference type="Gene3D" id="3.40.50.150">
    <property type="entry name" value="Vaccinia Virus protein VP39"/>
    <property type="match status" value="1"/>
</dbReference>
<dbReference type="RefSeq" id="WP_070072793.1">
    <property type="nucleotide sequence ID" value="NZ_CP017448.1"/>
</dbReference>
<comment type="catalytic activity">
    <reaction evidence="4">
        <text>L-glutaminyl-[ribosomal protein uL3] + S-adenosyl-L-methionine = N(5)-methyl-L-glutaminyl-[ribosomal protein uL3] + S-adenosyl-L-homocysteine + H(+)</text>
        <dbReference type="Rhea" id="RHEA:45020"/>
        <dbReference type="Rhea" id="RHEA-COMP:11063"/>
        <dbReference type="Rhea" id="RHEA-COMP:11064"/>
        <dbReference type="ChEBI" id="CHEBI:15378"/>
        <dbReference type="ChEBI" id="CHEBI:30011"/>
        <dbReference type="ChEBI" id="CHEBI:57856"/>
        <dbReference type="ChEBI" id="CHEBI:59789"/>
        <dbReference type="ChEBI" id="CHEBI:61891"/>
        <dbReference type="EC" id="2.1.1.298"/>
    </reaction>
</comment>
<keyword evidence="6" id="KW-0689">Ribosomal protein</keyword>